<evidence type="ECO:0000313" key="2">
    <source>
        <dbReference type="EMBL" id="KAJ5246093.1"/>
    </source>
</evidence>
<feature type="compositionally biased region" description="Basic and acidic residues" evidence="1">
    <location>
        <begin position="84"/>
        <end position="93"/>
    </location>
</feature>
<feature type="region of interest" description="Disordered" evidence="1">
    <location>
        <begin position="79"/>
        <end position="164"/>
    </location>
</feature>
<protein>
    <submittedName>
        <fullName evidence="2">Uncharacterized protein</fullName>
    </submittedName>
</protein>
<dbReference type="GeneID" id="83197676"/>
<feature type="region of interest" description="Disordered" evidence="1">
    <location>
        <begin position="191"/>
        <end position="214"/>
    </location>
</feature>
<dbReference type="EMBL" id="JAPQKS010000002">
    <property type="protein sequence ID" value="KAJ5246093.1"/>
    <property type="molecule type" value="Genomic_DNA"/>
</dbReference>
<feature type="compositionally biased region" description="Acidic residues" evidence="1">
    <location>
        <begin position="148"/>
        <end position="163"/>
    </location>
</feature>
<sequence>MAPIPRADLDMDNQSTDVADSQDMDSPARRQFSEPLRPHSTSTQLSPSPEPFSRWLKCDWCGKLLELVKGQFRSEEEVLNAHVAADHPDHHPNDDEDEGAEDEMLDETQMNEEDLELDPEEAEDEADEEADDAEVDVAEDLEGHEADTEMEELENEVVDDENDDHQVDAVSDRELAAEGPQRMAASVVNVGQTEHEDENGPSPVDSASAAQAGTHAQVPYEYTDWLSNPRTKYTADYLRRTAEWQEGDIKARLPKIWNVNNVKQFCPSYREEMAKVDSNWQDAFREKQKRPEPYAKTRVEVGEFLELSDPDELLKLLGNAKDLTPEELYAVTQAAASFVKIYQDEYLALDKLYNQAHRHMQKDGTPLARVPEHDRDYEDKKEARLYGYKHTYHKENKPTSTAWTPQDPFTQGSFVATPALGRKMTAKIQPGDRNPDGWKPVVRHGVEFVPRLYEERLEPTHRGTRKRKATEIESLGNPPIKSDKADDTHEDETESDEEDPARTRRTRGGVRNTRPARGVVASGESLPPPAAGATRGSTRGGRGRRGAFNAPAAASATPQPAASVVEESTVSAQEDSPMRDAAPPPRPVLPTRMKDATTQEEMDEIRRQKIMNSKNPKRTKAMLDHWERFNREGRIRNPKRSKAQIESDRTADEDKRASEAARAGGRRRRSTSISAMSAGNLAPKTLNPVAPMPGPSHLAPTLPHWGWVIRTLPTRNTNMCHRQWHHSLLSSHTTHMGWAWCQAHPSLSLLCILGAQTMRRLWALLPISPSLTTRATIITAPNGDGECRVKELAGWLNVYNLCISS</sequence>
<feature type="compositionally biased region" description="Low complexity" evidence="1">
    <location>
        <begin position="546"/>
        <end position="563"/>
    </location>
</feature>
<dbReference type="Proteomes" id="UP001150941">
    <property type="component" value="Unassembled WGS sequence"/>
</dbReference>
<accession>A0A9W9PFX5</accession>
<reference evidence="2" key="1">
    <citation type="submission" date="2022-11" db="EMBL/GenBank/DDBJ databases">
        <authorList>
            <person name="Petersen C."/>
        </authorList>
    </citation>
    <scope>NUCLEOTIDE SEQUENCE</scope>
    <source>
        <strain evidence="2">IBT 19713</strain>
    </source>
</reference>
<feature type="region of interest" description="Disordered" evidence="1">
    <location>
        <begin position="1"/>
        <end position="52"/>
    </location>
</feature>
<feature type="compositionally biased region" description="Acidic residues" evidence="1">
    <location>
        <begin position="94"/>
        <end position="140"/>
    </location>
</feature>
<evidence type="ECO:0000313" key="3">
    <source>
        <dbReference type="Proteomes" id="UP001150941"/>
    </source>
</evidence>
<proteinExistence type="predicted"/>
<evidence type="ECO:0000256" key="1">
    <source>
        <dbReference type="SAM" id="MobiDB-lite"/>
    </source>
</evidence>
<organism evidence="2 3">
    <name type="scientific">Penicillium chermesinum</name>
    <dbReference type="NCBI Taxonomy" id="63820"/>
    <lineage>
        <taxon>Eukaryota</taxon>
        <taxon>Fungi</taxon>
        <taxon>Dikarya</taxon>
        <taxon>Ascomycota</taxon>
        <taxon>Pezizomycotina</taxon>
        <taxon>Eurotiomycetes</taxon>
        <taxon>Eurotiomycetidae</taxon>
        <taxon>Eurotiales</taxon>
        <taxon>Aspergillaceae</taxon>
        <taxon>Penicillium</taxon>
    </lineage>
</organism>
<comment type="caution">
    <text evidence="2">The sequence shown here is derived from an EMBL/GenBank/DDBJ whole genome shotgun (WGS) entry which is preliminary data.</text>
</comment>
<keyword evidence="3" id="KW-1185">Reference proteome</keyword>
<dbReference type="AlphaFoldDB" id="A0A9W9PFX5"/>
<dbReference type="RefSeq" id="XP_058333514.1">
    <property type="nucleotide sequence ID" value="XM_058470373.1"/>
</dbReference>
<dbReference type="OrthoDB" id="4115400at2759"/>
<name>A0A9W9PFX5_9EURO</name>
<gene>
    <name evidence="2" type="ORF">N7468_001076</name>
</gene>
<feature type="region of interest" description="Disordered" evidence="1">
    <location>
        <begin position="459"/>
        <end position="600"/>
    </location>
</feature>
<feature type="region of interest" description="Disordered" evidence="1">
    <location>
        <begin position="629"/>
        <end position="673"/>
    </location>
</feature>
<reference evidence="2" key="2">
    <citation type="journal article" date="2023" name="IMA Fungus">
        <title>Comparative genomic study of the Penicillium genus elucidates a diverse pangenome and 15 lateral gene transfer events.</title>
        <authorList>
            <person name="Petersen C."/>
            <person name="Sorensen T."/>
            <person name="Nielsen M.R."/>
            <person name="Sondergaard T.E."/>
            <person name="Sorensen J.L."/>
            <person name="Fitzpatrick D.A."/>
            <person name="Frisvad J.C."/>
            <person name="Nielsen K.L."/>
        </authorList>
    </citation>
    <scope>NUCLEOTIDE SEQUENCE</scope>
    <source>
        <strain evidence="2">IBT 19713</strain>
    </source>
</reference>
<feature type="compositionally biased region" description="Acidic residues" evidence="1">
    <location>
        <begin position="488"/>
        <end position="499"/>
    </location>
</feature>
<feature type="compositionally biased region" description="Basic and acidic residues" evidence="1">
    <location>
        <begin position="643"/>
        <end position="659"/>
    </location>
</feature>